<protein>
    <submittedName>
        <fullName evidence="1">Uncharacterized protein</fullName>
    </submittedName>
</protein>
<sequence>MDEDRRNRAERVLHLTLEILYLLTGEDYVVVKKTFINELSRKQSPTMEPLLPSLTPERNIDKKILKVTQKIVDLLTGEVSGGAGNSGTFSNNRQGMCLDGDCIIVCVRFL</sequence>
<evidence type="ECO:0000313" key="2">
    <source>
        <dbReference type="Proteomes" id="UP001162483"/>
    </source>
</evidence>
<comment type="caution">
    <text evidence="1">The sequence shown here is derived from an EMBL/GenBank/DDBJ whole genome shotgun (WGS) entry which is preliminary data.</text>
</comment>
<proteinExistence type="predicted"/>
<gene>
    <name evidence="1" type="ORF">SPARVUS_LOCUS8801301</name>
</gene>
<keyword evidence="2" id="KW-1185">Reference proteome</keyword>
<name>A0ABN9DZC9_9NEOB</name>
<accession>A0ABN9DZC9</accession>
<reference evidence="1" key="1">
    <citation type="submission" date="2023-05" db="EMBL/GenBank/DDBJ databases">
        <authorList>
            <person name="Stuckert A."/>
        </authorList>
    </citation>
    <scope>NUCLEOTIDE SEQUENCE</scope>
</reference>
<evidence type="ECO:0000313" key="1">
    <source>
        <dbReference type="EMBL" id="CAI9577994.1"/>
    </source>
</evidence>
<organism evidence="1 2">
    <name type="scientific">Staurois parvus</name>
    <dbReference type="NCBI Taxonomy" id="386267"/>
    <lineage>
        <taxon>Eukaryota</taxon>
        <taxon>Metazoa</taxon>
        <taxon>Chordata</taxon>
        <taxon>Craniata</taxon>
        <taxon>Vertebrata</taxon>
        <taxon>Euteleostomi</taxon>
        <taxon>Amphibia</taxon>
        <taxon>Batrachia</taxon>
        <taxon>Anura</taxon>
        <taxon>Neobatrachia</taxon>
        <taxon>Ranoidea</taxon>
        <taxon>Ranidae</taxon>
        <taxon>Staurois</taxon>
    </lineage>
</organism>
<dbReference type="EMBL" id="CATNWA010014966">
    <property type="protein sequence ID" value="CAI9577994.1"/>
    <property type="molecule type" value="Genomic_DNA"/>
</dbReference>
<dbReference type="Proteomes" id="UP001162483">
    <property type="component" value="Unassembled WGS sequence"/>
</dbReference>